<dbReference type="Proteomes" id="UP000516314">
    <property type="component" value="Chromosome 3"/>
</dbReference>
<organism evidence="1 2">
    <name type="scientific">Arabidopsis thaliana</name>
    <name type="common">Mouse-ear cress</name>
    <dbReference type="NCBI Taxonomy" id="3702"/>
    <lineage>
        <taxon>Eukaryota</taxon>
        <taxon>Viridiplantae</taxon>
        <taxon>Streptophyta</taxon>
        <taxon>Embryophyta</taxon>
        <taxon>Tracheophyta</taxon>
        <taxon>Spermatophyta</taxon>
        <taxon>Magnoliopsida</taxon>
        <taxon>eudicotyledons</taxon>
        <taxon>Gunneridae</taxon>
        <taxon>Pentapetalae</taxon>
        <taxon>rosids</taxon>
        <taxon>malvids</taxon>
        <taxon>Brassicales</taxon>
        <taxon>Brassicaceae</taxon>
        <taxon>Camelineae</taxon>
        <taxon>Arabidopsis</taxon>
    </lineage>
</organism>
<proteinExistence type="predicted"/>
<dbReference type="AlphaFoldDB" id="A0A7G2ERN9"/>
<name>A0A7G2ERN9_ARATH</name>
<evidence type="ECO:0000313" key="1">
    <source>
        <dbReference type="EMBL" id="CAD5325389.1"/>
    </source>
</evidence>
<evidence type="ECO:0000313" key="2">
    <source>
        <dbReference type="Proteomes" id="UP000516314"/>
    </source>
</evidence>
<accession>A0A7G2ERN9</accession>
<sequence length="121" mass="13831">MFQSLLLAFSDSSVPLSSASRREVARVYELGQILGYMMQRLFLVLAWPNNNLFCWGSSSLIFFMGSIDNWASVSFYLVCPNFSNFPLSLLSPHLLHQDIVLPQSPFPSYQDKEMYIPPTQK</sequence>
<gene>
    <name evidence="1" type="ORF">AT9943_LOCUS13232</name>
</gene>
<reference evidence="1 2" key="1">
    <citation type="submission" date="2020-09" db="EMBL/GenBank/DDBJ databases">
        <authorList>
            <person name="Ashkenazy H."/>
        </authorList>
    </citation>
    <scope>NUCLEOTIDE SEQUENCE [LARGE SCALE GENOMIC DNA]</scope>
    <source>
        <strain evidence="2">cv. Cdm-0</strain>
    </source>
</reference>
<dbReference type="EMBL" id="LR881468">
    <property type="protein sequence ID" value="CAD5325389.1"/>
    <property type="molecule type" value="Genomic_DNA"/>
</dbReference>
<protein>
    <submittedName>
        <fullName evidence="1">(thale cress) hypothetical protein</fullName>
    </submittedName>
</protein>